<evidence type="ECO:0000259" key="3">
    <source>
        <dbReference type="PROSITE" id="PS50894"/>
    </source>
</evidence>
<reference evidence="4 5" key="1">
    <citation type="submission" date="2019-11" db="EMBL/GenBank/DDBJ databases">
        <title>Type strains purchased from KCTC, JCM and DSMZ.</title>
        <authorList>
            <person name="Lu H."/>
        </authorList>
    </citation>
    <scope>NUCLEOTIDE SEQUENCE [LARGE SCALE GENOMIC DNA]</scope>
    <source>
        <strain evidence="4 5">KCTC 42409</strain>
    </source>
</reference>
<dbReference type="Gene3D" id="1.20.120.160">
    <property type="entry name" value="HPT domain"/>
    <property type="match status" value="1"/>
</dbReference>
<proteinExistence type="predicted"/>
<dbReference type="PANTHER" id="PTHR43395:SF1">
    <property type="entry name" value="CHEMOTAXIS PROTEIN CHEA"/>
    <property type="match status" value="1"/>
</dbReference>
<dbReference type="AlphaFoldDB" id="A0A6L6QA13"/>
<evidence type="ECO:0000256" key="1">
    <source>
        <dbReference type="ARBA" id="ARBA00023012"/>
    </source>
</evidence>
<dbReference type="InterPro" id="IPR051315">
    <property type="entry name" value="Bact_Chemotaxis_CheA"/>
</dbReference>
<keyword evidence="2" id="KW-0597">Phosphoprotein</keyword>
<feature type="modified residue" description="Phosphohistidine" evidence="2">
    <location>
        <position position="44"/>
    </location>
</feature>
<dbReference type="GO" id="GO:0004672">
    <property type="term" value="F:protein kinase activity"/>
    <property type="evidence" value="ECO:0007669"/>
    <property type="project" value="UniProtKB-ARBA"/>
</dbReference>
<feature type="domain" description="HPt" evidence="3">
    <location>
        <begin position="1"/>
        <end position="101"/>
    </location>
</feature>
<comment type="caution">
    <text evidence="4">The sequence shown here is derived from an EMBL/GenBank/DDBJ whole genome shotgun (WGS) entry which is preliminary data.</text>
</comment>
<dbReference type="InterPro" id="IPR036641">
    <property type="entry name" value="HPT_dom_sf"/>
</dbReference>
<dbReference type="PANTHER" id="PTHR43395">
    <property type="entry name" value="SENSOR HISTIDINE KINASE CHEA"/>
    <property type="match status" value="1"/>
</dbReference>
<accession>A0A6L6QA13</accession>
<dbReference type="InterPro" id="IPR008207">
    <property type="entry name" value="Sig_transdc_His_kin_Hpt_dom"/>
</dbReference>
<dbReference type="Proteomes" id="UP000484015">
    <property type="component" value="Unassembled WGS sequence"/>
</dbReference>
<name>A0A6L6QA13_9BURK</name>
<dbReference type="SMART" id="SM00073">
    <property type="entry name" value="HPT"/>
    <property type="match status" value="1"/>
</dbReference>
<dbReference type="GO" id="GO:0000160">
    <property type="term" value="P:phosphorelay signal transduction system"/>
    <property type="evidence" value="ECO:0007669"/>
    <property type="project" value="UniProtKB-KW"/>
</dbReference>
<protein>
    <submittedName>
        <fullName evidence="4">Chemotaxis protein CheA</fullName>
    </submittedName>
</protein>
<dbReference type="PROSITE" id="PS50894">
    <property type="entry name" value="HPT"/>
    <property type="match status" value="1"/>
</dbReference>
<dbReference type="EMBL" id="WNLA01000037">
    <property type="protein sequence ID" value="MTW06082.1"/>
    <property type="molecule type" value="Genomic_DNA"/>
</dbReference>
<keyword evidence="1" id="KW-0902">Two-component regulatory system</keyword>
<evidence type="ECO:0000313" key="5">
    <source>
        <dbReference type="Proteomes" id="UP000484015"/>
    </source>
</evidence>
<dbReference type="Pfam" id="PF01627">
    <property type="entry name" value="Hpt"/>
    <property type="match status" value="1"/>
</dbReference>
<dbReference type="RefSeq" id="WP_211923473.1">
    <property type="nucleotide sequence ID" value="NZ_WNLA01000037.1"/>
</dbReference>
<keyword evidence="5" id="KW-1185">Reference proteome</keyword>
<dbReference type="CDD" id="cd00088">
    <property type="entry name" value="HPT"/>
    <property type="match status" value="1"/>
</dbReference>
<sequence length="311" mass="32682">MTPLLQQFIDEARELLEAIGAQLMALEQEPASTAMMAELFRQVHSLKGNSGLFDFPEMTRVLHAAEDLMGAVRDGRADYSPALADRLLDAMDFIAVLVDDIASHEAIGAEHQAPSKALAQALRALLASGSDAAVAAATDAPAPQGIALSALPEAARAVAQAAACPLSLVTYRPEPECYFKGEDPFLHARQTPGLRWTAVQAMEDWPALDAIDCYRSQLAFTMLSDAPRAELDTYFRYVPEQVEIAAVLAAAPATPAPAPALAAHMQAVLETQAAILALPDGDAWLPGRLRAVAATLGACAGPEHGAAIAAA</sequence>
<dbReference type="SUPFAM" id="SSF47226">
    <property type="entry name" value="Histidine-containing phosphotransfer domain, HPT domain"/>
    <property type="match status" value="1"/>
</dbReference>
<organism evidence="4 5">
    <name type="scientific">Pseudoduganella ginsengisoli</name>
    <dbReference type="NCBI Taxonomy" id="1462440"/>
    <lineage>
        <taxon>Bacteria</taxon>
        <taxon>Pseudomonadati</taxon>
        <taxon>Pseudomonadota</taxon>
        <taxon>Betaproteobacteria</taxon>
        <taxon>Burkholderiales</taxon>
        <taxon>Oxalobacteraceae</taxon>
        <taxon>Telluria group</taxon>
        <taxon>Pseudoduganella</taxon>
    </lineage>
</organism>
<evidence type="ECO:0000313" key="4">
    <source>
        <dbReference type="EMBL" id="MTW06082.1"/>
    </source>
</evidence>
<evidence type="ECO:0000256" key="2">
    <source>
        <dbReference type="PROSITE-ProRule" id="PRU00110"/>
    </source>
</evidence>
<feature type="non-terminal residue" evidence="4">
    <location>
        <position position="311"/>
    </location>
</feature>
<gene>
    <name evidence="4" type="ORF">GM668_28790</name>
</gene>